<dbReference type="InterPro" id="IPR014730">
    <property type="entry name" value="ETF_a/b_N"/>
</dbReference>
<feature type="binding site" evidence="3">
    <location>
        <begin position="275"/>
        <end position="282"/>
    </location>
    <ligand>
        <name>FAD</name>
        <dbReference type="ChEBI" id="CHEBI:57692"/>
    </ligand>
</feature>
<dbReference type="InterPro" id="IPR001308">
    <property type="entry name" value="ETF_a/FixB"/>
</dbReference>
<dbReference type="InterPro" id="IPR014729">
    <property type="entry name" value="Rossmann-like_a/b/a_fold"/>
</dbReference>
<comment type="cofactor">
    <cofactor evidence="3">
        <name>FAD</name>
        <dbReference type="ChEBI" id="CHEBI:57692"/>
    </cofactor>
    <text evidence="3">Binds 1 FAD per dimer.</text>
</comment>
<dbReference type="PANTHER" id="PTHR43153:SF1">
    <property type="entry name" value="ELECTRON TRANSFER FLAVOPROTEIN SUBUNIT ALPHA, MITOCHONDRIAL"/>
    <property type="match status" value="1"/>
</dbReference>
<evidence type="ECO:0000256" key="1">
    <source>
        <dbReference type="ARBA" id="ARBA00005817"/>
    </source>
</evidence>
<name>A0A928Q4I5_9FIRM</name>
<dbReference type="PIRSF" id="PIRSF000089">
    <property type="entry name" value="Electra_flavoP_a"/>
    <property type="match status" value="1"/>
</dbReference>
<dbReference type="SUPFAM" id="SSF52402">
    <property type="entry name" value="Adenine nucleotide alpha hydrolases-like"/>
    <property type="match status" value="1"/>
</dbReference>
<organism evidence="5 6">
    <name type="scientific">Faecalispora sporosphaeroides</name>
    <dbReference type="NCBI Taxonomy" id="1549"/>
    <lineage>
        <taxon>Bacteria</taxon>
        <taxon>Bacillati</taxon>
        <taxon>Bacillota</taxon>
        <taxon>Clostridia</taxon>
        <taxon>Eubacteriales</taxon>
        <taxon>Oscillospiraceae</taxon>
        <taxon>Faecalispora</taxon>
    </lineage>
</organism>
<dbReference type="EMBL" id="SVNY01000005">
    <property type="protein sequence ID" value="MBE6834001.1"/>
    <property type="molecule type" value="Genomic_DNA"/>
</dbReference>
<reference evidence="5" key="1">
    <citation type="submission" date="2019-04" db="EMBL/GenBank/DDBJ databases">
        <title>Evolution of Biomass-Degrading Anaerobic Consortia Revealed by Metagenomics.</title>
        <authorList>
            <person name="Peng X."/>
        </authorList>
    </citation>
    <scope>NUCLEOTIDE SEQUENCE</scope>
    <source>
        <strain evidence="5">SIG551</strain>
    </source>
</reference>
<proteinExistence type="inferred from homology"/>
<feature type="binding site" evidence="3">
    <location>
        <begin position="258"/>
        <end position="262"/>
    </location>
    <ligand>
        <name>FAD</name>
        <dbReference type="ChEBI" id="CHEBI:57692"/>
    </ligand>
</feature>
<feature type="domain" description="Electron transfer flavoprotein alpha/beta-subunit N-terminal" evidence="4">
    <location>
        <begin position="9"/>
        <end position="195"/>
    </location>
</feature>
<dbReference type="SMART" id="SM00893">
    <property type="entry name" value="ETF"/>
    <property type="match status" value="1"/>
</dbReference>
<dbReference type="CDD" id="cd01715">
    <property type="entry name" value="ETF_alpha"/>
    <property type="match status" value="1"/>
</dbReference>
<feature type="binding site" evidence="3">
    <location>
        <position position="296"/>
    </location>
    <ligand>
        <name>FAD</name>
        <dbReference type="ChEBI" id="CHEBI:57692"/>
    </ligand>
</feature>
<dbReference type="Pfam" id="PF01012">
    <property type="entry name" value="ETF"/>
    <property type="match status" value="1"/>
</dbReference>
<comment type="caution">
    <text evidence="5">The sequence shown here is derived from an EMBL/GenBank/DDBJ whole genome shotgun (WGS) entry which is preliminary data.</text>
</comment>
<accession>A0A928Q4I5</accession>
<evidence type="ECO:0000256" key="3">
    <source>
        <dbReference type="PIRSR" id="PIRSR000089-1"/>
    </source>
</evidence>
<feature type="binding site" evidence="3">
    <location>
        <position position="219"/>
    </location>
    <ligand>
        <name>FAD</name>
        <dbReference type="ChEBI" id="CHEBI:57692"/>
    </ligand>
</feature>
<dbReference type="SUPFAM" id="SSF52467">
    <property type="entry name" value="DHS-like NAD/FAD-binding domain"/>
    <property type="match status" value="1"/>
</dbReference>
<dbReference type="GO" id="GO:0050660">
    <property type="term" value="F:flavin adenine dinucleotide binding"/>
    <property type="evidence" value="ECO:0007669"/>
    <property type="project" value="InterPro"/>
</dbReference>
<dbReference type="GO" id="GO:0033539">
    <property type="term" value="P:fatty acid beta-oxidation using acyl-CoA dehydrogenase"/>
    <property type="evidence" value="ECO:0007669"/>
    <property type="project" value="TreeGrafter"/>
</dbReference>
<dbReference type="Gene3D" id="3.40.50.620">
    <property type="entry name" value="HUPs"/>
    <property type="match status" value="1"/>
</dbReference>
<dbReference type="AlphaFoldDB" id="A0A928Q4I5"/>
<dbReference type="GO" id="GO:0009055">
    <property type="term" value="F:electron transfer activity"/>
    <property type="evidence" value="ECO:0007669"/>
    <property type="project" value="InterPro"/>
</dbReference>
<evidence type="ECO:0000313" key="6">
    <source>
        <dbReference type="Proteomes" id="UP000754750"/>
    </source>
</evidence>
<comment type="similarity">
    <text evidence="1">Belongs to the ETF alpha-subunit/FixB family.</text>
</comment>
<evidence type="ECO:0000313" key="5">
    <source>
        <dbReference type="EMBL" id="MBE6834001.1"/>
    </source>
</evidence>
<dbReference type="Gene3D" id="3.40.50.1220">
    <property type="entry name" value="TPP-binding domain"/>
    <property type="match status" value="1"/>
</dbReference>
<dbReference type="InterPro" id="IPR014731">
    <property type="entry name" value="ETF_asu_C"/>
</dbReference>
<dbReference type="PANTHER" id="PTHR43153">
    <property type="entry name" value="ELECTRON TRANSFER FLAVOPROTEIN ALPHA"/>
    <property type="match status" value="1"/>
</dbReference>
<sequence length="333" mass="34670">MEQNQNQNVLAYVETAGGKPVNVGLELLTLARTIADAAGQKVTAALIGSGLDEAAQRVAALGADKVVVVDDPAYTAFSMDEYTGVLEQLVKDEKPAVFLMGNTLQGKGIVPRLAARFESGCVADVTAVSAQDGAVRWTTPRFGGTVLAEEVIENSAVQFATVRTGAFPKPEAAQNTAPVEKKTVLVPADSIRTKIREAVKELTESVNLEDADVIVSGGRGMGSAENFKLVEELAALLGGVVGATRPAIEEGWVSRAHQVGQSGKIVAPKLYIACGISGATQHVSGMSSSGFVVAINKDEDAAIFDVANVGIIGDAVKVIPAMIEEIRKAKAEV</sequence>
<dbReference type="InterPro" id="IPR029035">
    <property type="entry name" value="DHS-like_NAD/FAD-binding_dom"/>
</dbReference>
<keyword evidence="2" id="KW-0285">Flavoprotein</keyword>
<protein>
    <submittedName>
        <fullName evidence="5">Electron transfer flavoprotein subunit alpha/FixB family protein</fullName>
    </submittedName>
</protein>
<dbReference type="InterPro" id="IPR033947">
    <property type="entry name" value="ETF_alpha_N"/>
</dbReference>
<feature type="binding site" evidence="3">
    <location>
        <begin position="244"/>
        <end position="245"/>
    </location>
    <ligand>
        <name>FAD</name>
        <dbReference type="ChEBI" id="CHEBI:57692"/>
    </ligand>
</feature>
<keyword evidence="3" id="KW-0274">FAD</keyword>
<gene>
    <name evidence="5" type="ORF">E7512_10595</name>
</gene>
<dbReference type="RefSeq" id="WP_020072201.1">
    <property type="nucleotide sequence ID" value="NZ_SVNY01000005.1"/>
</dbReference>
<evidence type="ECO:0000256" key="2">
    <source>
        <dbReference type="ARBA" id="ARBA00022630"/>
    </source>
</evidence>
<evidence type="ECO:0000259" key="4">
    <source>
        <dbReference type="SMART" id="SM00893"/>
    </source>
</evidence>
<dbReference type="Proteomes" id="UP000754750">
    <property type="component" value="Unassembled WGS sequence"/>
</dbReference>
<dbReference type="Pfam" id="PF00766">
    <property type="entry name" value="ETF_alpha"/>
    <property type="match status" value="1"/>
</dbReference>